<dbReference type="InterPro" id="IPR000644">
    <property type="entry name" value="CBS_dom"/>
</dbReference>
<feature type="domain" description="CBS" evidence="1">
    <location>
        <begin position="352"/>
        <end position="412"/>
    </location>
</feature>
<feature type="domain" description="CBS" evidence="1">
    <location>
        <begin position="283"/>
        <end position="350"/>
    </location>
</feature>
<dbReference type="Pfam" id="PF03448">
    <property type="entry name" value="MgtE_N"/>
    <property type="match status" value="1"/>
</dbReference>
<dbReference type="Pfam" id="PF26205">
    <property type="entry name" value="SH3_actinomycetes"/>
    <property type="match status" value="1"/>
</dbReference>
<reference evidence="2" key="1">
    <citation type="submission" date="2020-05" db="EMBL/GenBank/DDBJ databases">
        <authorList>
            <person name="Chiriac C."/>
            <person name="Salcher M."/>
            <person name="Ghai R."/>
            <person name="Kavagutti S V."/>
        </authorList>
    </citation>
    <scope>NUCLEOTIDE SEQUENCE</scope>
</reference>
<dbReference type="Gene3D" id="3.10.580.10">
    <property type="entry name" value="CBS-domain"/>
    <property type="match status" value="1"/>
</dbReference>
<dbReference type="AlphaFoldDB" id="A0A6J6SBV7"/>
<dbReference type="InterPro" id="IPR046342">
    <property type="entry name" value="CBS_dom_sf"/>
</dbReference>
<dbReference type="EMBL" id="CAFBOM010000305">
    <property type="protein sequence ID" value="CAB5001054.1"/>
    <property type="molecule type" value="Genomic_DNA"/>
</dbReference>
<evidence type="ECO:0000259" key="1">
    <source>
        <dbReference type="PROSITE" id="PS51371"/>
    </source>
</evidence>
<dbReference type="Gene3D" id="1.25.60.10">
    <property type="entry name" value="MgtE N-terminal domain-like"/>
    <property type="match status" value="1"/>
</dbReference>
<dbReference type="EMBL" id="CAEZYW010000022">
    <property type="protein sequence ID" value="CAB4731869.1"/>
    <property type="molecule type" value="Genomic_DNA"/>
</dbReference>
<protein>
    <submittedName>
        <fullName evidence="2">Unannotated protein</fullName>
    </submittedName>
</protein>
<proteinExistence type="predicted"/>
<dbReference type="InterPro" id="IPR058838">
    <property type="entry name" value="SH3_actinomycetes"/>
</dbReference>
<dbReference type="InterPro" id="IPR006668">
    <property type="entry name" value="Mg_transptr_MgtE_intracell_dom"/>
</dbReference>
<evidence type="ECO:0000313" key="3">
    <source>
        <dbReference type="EMBL" id="CAB4755343.1"/>
    </source>
</evidence>
<accession>A0A6J6SBV7</accession>
<dbReference type="GO" id="GO:0016020">
    <property type="term" value="C:membrane"/>
    <property type="evidence" value="ECO:0007669"/>
    <property type="project" value="InterPro"/>
</dbReference>
<sequence>MTTGAATRVFLARLSGIGVFDPNGDQVGKVRDGIVVLRSGSNPPRLTGLVVEVQPRRRIFVPMTKVTAIDTGQVIVTGTVNLRRFEQRAGETLVTAELFDRSVALLETGDRVAILDVAVEQSRTTDWFVTQLFVRRGGGGFRRGERFVVDWSEIGGLSLPAADQSAESLIASLDTMRPADIATVLHDLSSKRRLEAARELDDERLADVLEELPEDDRVEIVSMLEAERAADVLEEMDPDDAADLISELPPEQARALLDRMEPDEADDIRRLLSYDDFSAGGMMTTEPIVLPADATVADALAHIRNKDLSPALASQVYVTRAPTETPTGKYLGVAHFQRLLREPPGTLVSSVLDTSFVPVGPDAPLSVVTRTFAAYNLVALPVVDENGRLIGAVTVDDVVDHMLPEDWRENDGDDRG</sequence>
<name>A0A6J6SBV7_9ZZZZ</name>
<dbReference type="InterPro" id="IPR006669">
    <property type="entry name" value="MgtE_transporter"/>
</dbReference>
<dbReference type="PANTHER" id="PTHR43773:SF1">
    <property type="entry name" value="MAGNESIUM TRANSPORTER MGTE"/>
    <property type="match status" value="1"/>
</dbReference>
<dbReference type="EMBL" id="CAEZYZ010000173">
    <property type="protein sequence ID" value="CAB4755343.1"/>
    <property type="molecule type" value="Genomic_DNA"/>
</dbReference>
<dbReference type="SUPFAM" id="SSF54631">
    <property type="entry name" value="CBS-domain pair"/>
    <property type="match status" value="1"/>
</dbReference>
<dbReference type="InterPro" id="IPR011033">
    <property type="entry name" value="PRC_barrel-like_sf"/>
</dbReference>
<dbReference type="CDD" id="cd04606">
    <property type="entry name" value="CBS_pair_Mg_transporter"/>
    <property type="match status" value="1"/>
</dbReference>
<dbReference type="GO" id="GO:0015095">
    <property type="term" value="F:magnesium ion transmembrane transporter activity"/>
    <property type="evidence" value="ECO:0007669"/>
    <property type="project" value="InterPro"/>
</dbReference>
<dbReference type="Pfam" id="PF00571">
    <property type="entry name" value="CBS"/>
    <property type="match status" value="2"/>
</dbReference>
<dbReference type="PROSITE" id="PS51371">
    <property type="entry name" value="CBS"/>
    <property type="match status" value="2"/>
</dbReference>
<dbReference type="SUPFAM" id="SSF158791">
    <property type="entry name" value="MgtE N-terminal domain-like"/>
    <property type="match status" value="1"/>
</dbReference>
<gene>
    <name evidence="2" type="ORF">UFOPK2786_00234</name>
    <name evidence="3" type="ORF">UFOPK2810_01043</name>
    <name evidence="4" type="ORF">UFOPK3957_01581</name>
</gene>
<dbReference type="InterPro" id="IPR038076">
    <property type="entry name" value="MgtE_N_sf"/>
</dbReference>
<dbReference type="SUPFAM" id="SSF50346">
    <property type="entry name" value="PRC-barrel domain"/>
    <property type="match status" value="1"/>
</dbReference>
<dbReference type="SMART" id="SM00924">
    <property type="entry name" value="MgtE_N"/>
    <property type="match status" value="1"/>
</dbReference>
<evidence type="ECO:0000313" key="4">
    <source>
        <dbReference type="EMBL" id="CAB5001054.1"/>
    </source>
</evidence>
<dbReference type="PANTHER" id="PTHR43773">
    <property type="entry name" value="MAGNESIUM TRANSPORTER MGTE"/>
    <property type="match status" value="1"/>
</dbReference>
<organism evidence="2">
    <name type="scientific">freshwater metagenome</name>
    <dbReference type="NCBI Taxonomy" id="449393"/>
    <lineage>
        <taxon>unclassified sequences</taxon>
        <taxon>metagenomes</taxon>
        <taxon>ecological metagenomes</taxon>
    </lineage>
</organism>
<evidence type="ECO:0000313" key="2">
    <source>
        <dbReference type="EMBL" id="CAB4731869.1"/>
    </source>
</evidence>